<feature type="chain" id="PRO_5038680915" description="PKD domain-containing protein" evidence="1">
    <location>
        <begin position="22"/>
        <end position="545"/>
    </location>
</feature>
<accession>A0A9E2S4G2</accession>
<dbReference type="InterPro" id="IPR032183">
    <property type="entry name" value="PKD-like"/>
</dbReference>
<feature type="signal peptide" evidence="1">
    <location>
        <begin position="1"/>
        <end position="21"/>
    </location>
</feature>
<dbReference type="EMBL" id="JAHSPG010000002">
    <property type="protein sequence ID" value="MBV4356393.1"/>
    <property type="molecule type" value="Genomic_DNA"/>
</dbReference>
<dbReference type="Pfam" id="PF16407">
    <property type="entry name" value="PKD_2"/>
    <property type="match status" value="1"/>
</dbReference>
<organism evidence="2 3">
    <name type="scientific">Pinibacter aurantiacus</name>
    <dbReference type="NCBI Taxonomy" id="2851599"/>
    <lineage>
        <taxon>Bacteria</taxon>
        <taxon>Pseudomonadati</taxon>
        <taxon>Bacteroidota</taxon>
        <taxon>Chitinophagia</taxon>
        <taxon>Chitinophagales</taxon>
        <taxon>Chitinophagaceae</taxon>
        <taxon>Pinibacter</taxon>
    </lineage>
</organism>
<dbReference type="PROSITE" id="PS51257">
    <property type="entry name" value="PROKAR_LIPOPROTEIN"/>
    <property type="match status" value="1"/>
</dbReference>
<dbReference type="AlphaFoldDB" id="A0A9E2S4G2"/>
<protein>
    <recommendedName>
        <fullName evidence="4">PKD domain-containing protein</fullName>
    </recommendedName>
</protein>
<evidence type="ECO:0000256" key="1">
    <source>
        <dbReference type="SAM" id="SignalP"/>
    </source>
</evidence>
<dbReference type="Proteomes" id="UP000812270">
    <property type="component" value="Unassembled WGS sequence"/>
</dbReference>
<proteinExistence type="predicted"/>
<comment type="caution">
    <text evidence="2">The sequence shown here is derived from an EMBL/GenBank/DDBJ whole genome shotgun (WGS) entry which is preliminary data.</text>
</comment>
<dbReference type="RefSeq" id="WP_217789969.1">
    <property type="nucleotide sequence ID" value="NZ_JAHSPG010000002.1"/>
</dbReference>
<sequence length="545" mass="59429">MKKIKLIILFSLTAVAFTACFKDKGNYDYKNLNATFVDASKFASQMVVRQNDICSVTPTFMKGVDPSKLTYEWRLTKSESTPGISGKFIDTVLSTAQNLSSNMYFSPGTYMLRLHVSDPANGNVTQIINTPFTVSSFAMSGLMLLHGDATSCDVSIVVNNKLNTVVPAGVDSVQRNIFSLVNGKKIEGEARSVNFTNHGSSGSDSKVYVFTYPNGGYRTEFGNLQIQAPYASFFSQAPSAVGFQAYGTQGVNELLINNSGVYYQGQINPVGFQPFGVQSFLTASPWTYAASPYLAMDIDNLTAANASYAAVFFNTNARTFYLANNTNTVVAFSGTAPTGGFSLSATGKFMEYAEQGYSPSRLSPYYSKYWYCVMSDVNFTSPISAKAGTRRVYIADLGRLPDPNFPTDNTKSLSLNSNQRGIIVDSISLLSPQIADAKYFAFGNKGDVMYYADSSKIYLSNNYKTSNLYYDITTTYPGNTITSMQVFKVKDHPYDGQLLYVALYDGTQSTVLQIPINGINGAMTGSVTAYTGISGKISAMNYKPF</sequence>
<evidence type="ECO:0000313" key="3">
    <source>
        <dbReference type="Proteomes" id="UP000812270"/>
    </source>
</evidence>
<reference evidence="2" key="1">
    <citation type="submission" date="2021-06" db="EMBL/GenBank/DDBJ databases">
        <authorList>
            <person name="Huq M.A."/>
        </authorList>
    </citation>
    <scope>NUCLEOTIDE SEQUENCE</scope>
    <source>
        <strain evidence="2">MAH-26</strain>
    </source>
</reference>
<keyword evidence="1" id="KW-0732">Signal</keyword>
<keyword evidence="3" id="KW-1185">Reference proteome</keyword>
<gene>
    <name evidence="2" type="ORF">KTO63_04475</name>
</gene>
<evidence type="ECO:0008006" key="4">
    <source>
        <dbReference type="Google" id="ProtNLM"/>
    </source>
</evidence>
<name>A0A9E2S4G2_9BACT</name>
<evidence type="ECO:0000313" key="2">
    <source>
        <dbReference type="EMBL" id="MBV4356393.1"/>
    </source>
</evidence>